<comment type="similarity">
    <text evidence="3 17">Belongs to the eIF-2B alpha/beta/delta subunits family.</text>
</comment>
<evidence type="ECO:0000256" key="4">
    <source>
        <dbReference type="ARBA" id="ARBA00022490"/>
    </source>
</evidence>
<comment type="subunit">
    <text evidence="12">Component of the translation initiation factor 2B (eIF2B) complex which is a heterodecamer of two sets of five different subunits: alpha, beta, gamma, delta and epsilon. Subunits alpha, beta and delta comprise a regulatory subcomplex and subunits epsilon and gamma comprise a catalytic subcomplex. Within the complex, the hexameric regulatory complex resides at the center, with the two heterodimeric catalytic subcomplexes bound on opposite sides.</text>
</comment>
<gene>
    <name evidence="19" type="ORF">CTOB1V02_LOCUS7675</name>
</gene>
<evidence type="ECO:0000256" key="14">
    <source>
        <dbReference type="ARBA" id="ARBA00061776"/>
    </source>
</evidence>
<evidence type="ECO:0000256" key="1">
    <source>
        <dbReference type="ARBA" id="ARBA00004123"/>
    </source>
</evidence>
<dbReference type="InterPro" id="IPR000649">
    <property type="entry name" value="IF-2B-related"/>
</dbReference>
<comment type="function">
    <text evidence="13">Component of the PRP19-CDC5L complex that forms an integral part of the spliceosome and is required for activating pre-mRNA splicing. Participates in AID/AICDA-mediated somatic hypermutation (SHM) and class-switch recombination (CSR), 2 processes resulting in the production of high-affinity, mutated isotype-switched antibodies.</text>
</comment>
<proteinExistence type="inferred from homology"/>
<evidence type="ECO:0000256" key="12">
    <source>
        <dbReference type="ARBA" id="ARBA00046432"/>
    </source>
</evidence>
<dbReference type="Pfam" id="PF01008">
    <property type="entry name" value="IF-2B"/>
    <property type="match status" value="1"/>
</dbReference>
<dbReference type="Pfam" id="PF08216">
    <property type="entry name" value="CTNNBL"/>
    <property type="match status" value="2"/>
</dbReference>
<dbReference type="FunFam" id="1.25.10.10:FF:001136">
    <property type="entry name" value="Beta-catenin-like protein 1"/>
    <property type="match status" value="1"/>
</dbReference>
<feature type="region of interest" description="Disordered" evidence="18">
    <location>
        <begin position="268"/>
        <end position="311"/>
    </location>
</feature>
<feature type="compositionally biased region" description="Basic and acidic residues" evidence="18">
    <location>
        <begin position="268"/>
        <end position="281"/>
    </location>
</feature>
<reference evidence="19" key="1">
    <citation type="submission" date="2020-11" db="EMBL/GenBank/DDBJ databases">
        <authorList>
            <person name="Tran Van P."/>
        </authorList>
    </citation>
    <scope>NUCLEOTIDE SEQUENCE</scope>
</reference>
<name>A0A7R8ZS95_9CRUS</name>
<evidence type="ECO:0000313" key="19">
    <source>
        <dbReference type="EMBL" id="CAD7229809.1"/>
    </source>
</evidence>
<evidence type="ECO:0000256" key="8">
    <source>
        <dbReference type="ARBA" id="ARBA00023242"/>
    </source>
</evidence>
<dbReference type="InterPro" id="IPR016024">
    <property type="entry name" value="ARM-type_fold"/>
</dbReference>
<keyword evidence="5" id="KW-0597">Phosphoprotein</keyword>
<organism evidence="19">
    <name type="scientific">Cyprideis torosa</name>
    <dbReference type="NCBI Taxonomy" id="163714"/>
    <lineage>
        <taxon>Eukaryota</taxon>
        <taxon>Metazoa</taxon>
        <taxon>Ecdysozoa</taxon>
        <taxon>Arthropoda</taxon>
        <taxon>Crustacea</taxon>
        <taxon>Oligostraca</taxon>
        <taxon>Ostracoda</taxon>
        <taxon>Podocopa</taxon>
        <taxon>Podocopida</taxon>
        <taxon>Cytherocopina</taxon>
        <taxon>Cytheroidea</taxon>
        <taxon>Cytherideidae</taxon>
        <taxon>Cyprideis</taxon>
    </lineage>
</organism>
<dbReference type="EMBL" id="OB662295">
    <property type="protein sequence ID" value="CAD7229809.1"/>
    <property type="molecule type" value="Genomic_DNA"/>
</dbReference>
<evidence type="ECO:0000256" key="3">
    <source>
        <dbReference type="ARBA" id="ARBA00007251"/>
    </source>
</evidence>
<evidence type="ECO:0000256" key="7">
    <source>
        <dbReference type="ARBA" id="ARBA00023054"/>
    </source>
</evidence>
<dbReference type="InterPro" id="IPR042529">
    <property type="entry name" value="IF_2B-like_C"/>
</dbReference>
<dbReference type="InterPro" id="IPR037171">
    <property type="entry name" value="NagB/RpiA_transferase-like"/>
</dbReference>
<evidence type="ECO:0000256" key="15">
    <source>
        <dbReference type="ARBA" id="ARBA00070106"/>
    </source>
</evidence>
<protein>
    <recommendedName>
        <fullName evidence="15">Beta-catenin-like protein 1</fullName>
    </recommendedName>
    <alternativeName>
        <fullName evidence="16">Nuclear-associated protein</fullName>
    </alternativeName>
    <alternativeName>
        <fullName evidence="10">Translation initiation factor eIF2B subunit alpha</fullName>
    </alternativeName>
    <alternativeName>
        <fullName evidence="11">eIF2B GDP-GTP exchange factor subunit alpha</fullName>
    </alternativeName>
</protein>
<dbReference type="InterPro" id="IPR042528">
    <property type="entry name" value="elF-2B_alpha_N"/>
</dbReference>
<evidence type="ECO:0000256" key="13">
    <source>
        <dbReference type="ARBA" id="ARBA00058456"/>
    </source>
</evidence>
<dbReference type="InterPro" id="IPR011989">
    <property type="entry name" value="ARM-like"/>
</dbReference>
<dbReference type="SUPFAM" id="SSF48371">
    <property type="entry name" value="ARM repeat"/>
    <property type="match status" value="1"/>
</dbReference>
<sequence length="775" mass="86461">MQELIKRLKDTIPELKGQNASTVSVHSGCELLIQFITRAELECNEFQETRRVMLNRGDIFLANVKSSRGKIAKLSGPFLTQKNVRILTHSRSRVVLAALDFASSQNQGCLSVFVTESQPDRSGKEMVKNLEDLKRDNLSARMILDASVAQALEDIDLVLLGAEGVVENGGIINKIGTLTLATCAKAAKKPVYVLVESFKFIRLFPLNQRDLPDEYKYAPFSSKSEPVAERTPMADYTPPDLISLIISDLGILTPSATMNVGELLAFKPDGEATPRSKRGPDDSMNDSSLPKKKGRLVTSTEASGETPEGDSADDILHLLEKAEELDVPQLDETSVRKLLNTFDKRVTRNQEMRIKFPDQPEKFMESEMDLNDAVQELHALAAAPELYPILCESATVVPQLVALLTHENTDIIIATIDLLQELTDLGEDIEDEEGVHNALSIMENVVELRPSAAETLAQQGVLAWILKRLRSKIRFDANKLYVSEILSIFMQDSTENRKFLGDLDGIDVLLQQLAYYKRHNPSNPEETELMENLFDALCSSLMLESNRALFLKGEGIQLMNLMLRERKMSRIGAIRVLNFALQKKEGVDNCNKFVEVLGLRTLFPLFMKTPAGGNSGAKKVGVSGDQIEEHIVSIVVSLLRNCGDAQRERVLNKFMERDLEKVDRLVELHFKYQEKVSRVEANLDDDESEEAADEAYLKRLEGGLFTLQYIDLLILEVSSLGPSSMKERVLKLLSLRGGSAKDIRSVIREYVGNLGSDSTEGDLESQRIMALLNKF</sequence>
<dbReference type="AlphaFoldDB" id="A0A7R8ZS95"/>
<evidence type="ECO:0000256" key="2">
    <source>
        <dbReference type="ARBA" id="ARBA00004514"/>
    </source>
</evidence>
<accession>A0A7R8ZS95</accession>
<evidence type="ECO:0000256" key="17">
    <source>
        <dbReference type="RuleBase" id="RU003814"/>
    </source>
</evidence>
<evidence type="ECO:0000256" key="9">
    <source>
        <dbReference type="ARBA" id="ARBA00043898"/>
    </source>
</evidence>
<dbReference type="Gene3D" id="1.20.120.1070">
    <property type="entry name" value="Translation initiation factor eIF-2B, N-terminal domain"/>
    <property type="match status" value="1"/>
</dbReference>
<keyword evidence="4" id="KW-0963">Cytoplasm</keyword>
<evidence type="ECO:0000256" key="6">
    <source>
        <dbReference type="ARBA" id="ARBA00022737"/>
    </source>
</evidence>
<keyword evidence="6" id="KW-0677">Repeat</keyword>
<evidence type="ECO:0000256" key="18">
    <source>
        <dbReference type="SAM" id="MobiDB-lite"/>
    </source>
</evidence>
<comment type="subcellular location">
    <subcellularLocation>
        <location evidence="2">Cytoplasm</location>
        <location evidence="2">Cytosol</location>
    </subcellularLocation>
    <subcellularLocation>
        <location evidence="1">Nucleus</location>
    </subcellularLocation>
</comment>
<evidence type="ECO:0000256" key="10">
    <source>
        <dbReference type="ARBA" id="ARBA00044208"/>
    </source>
</evidence>
<keyword evidence="8" id="KW-0539">Nucleus</keyword>
<dbReference type="SUPFAM" id="SSF100950">
    <property type="entry name" value="NagB/RpiA/CoA transferase-like"/>
    <property type="match status" value="1"/>
</dbReference>
<dbReference type="PANTHER" id="PTHR14978">
    <property type="entry name" value="BETA-CATENIN-LIKE PROTEIN 1 NUCLEAR ASSOCIATED PROTEIN"/>
    <property type="match status" value="1"/>
</dbReference>
<dbReference type="GO" id="GO:0005681">
    <property type="term" value="C:spliceosomal complex"/>
    <property type="evidence" value="ECO:0007669"/>
    <property type="project" value="TreeGrafter"/>
</dbReference>
<dbReference type="SMART" id="SM01156">
    <property type="entry name" value="DUF1716"/>
    <property type="match status" value="1"/>
</dbReference>
<comment type="function">
    <text evidence="9">Acts as a component of the translation initiation factor 2B (eIF2B) complex, which catalyzes the exchange of GDP for GTP on eukaryotic initiation factor 2 (eIF2) gamma subunit. Its guanine nucleotide exchange factor activity is repressed when bound to eIF2 complex phosphorylated on the alpha subunit, thereby limiting the amount of methionyl-initiator methionine tRNA available to the ribosome and consequently global translation is repressed.</text>
</comment>
<dbReference type="GO" id="GO:0005829">
    <property type="term" value="C:cytosol"/>
    <property type="evidence" value="ECO:0007669"/>
    <property type="project" value="UniProtKB-SubCell"/>
</dbReference>
<keyword evidence="7" id="KW-0175">Coiled coil</keyword>
<dbReference type="OrthoDB" id="1898821at2759"/>
<dbReference type="InterPro" id="IPR039678">
    <property type="entry name" value="CTNNBL1"/>
</dbReference>
<comment type="subunit">
    <text evidence="14">Component of the PRP19-CDC5L splicing complex composed of a core complex comprising a homotetramer of PRPF19, CDC5L, PLRG1 and BCAS2, and at least three less stably associated proteins CTNNBL1, CWC15 and HSPA8. Interacts directly with CWC15 and CDC5L in the complex. Interacts with AICDA; the interaction is important for the antibody diversification activity of AICDA. Interacts with PRPF31 (via its NLS). Interacts (via its N-terminal NLS) with KPNA1 and KPNA2.</text>
</comment>
<evidence type="ECO:0000256" key="11">
    <source>
        <dbReference type="ARBA" id="ARBA00044236"/>
    </source>
</evidence>
<dbReference type="PANTHER" id="PTHR14978:SF0">
    <property type="entry name" value="BETA-CATENIN-LIKE PROTEIN 1"/>
    <property type="match status" value="1"/>
</dbReference>
<dbReference type="Gene3D" id="3.40.50.10470">
    <property type="entry name" value="Translation initiation factor eif-2b, domain 2"/>
    <property type="match status" value="1"/>
</dbReference>
<evidence type="ECO:0000256" key="16">
    <source>
        <dbReference type="ARBA" id="ARBA00083862"/>
    </source>
</evidence>
<dbReference type="Gene3D" id="1.25.10.10">
    <property type="entry name" value="Leucine-rich Repeat Variant"/>
    <property type="match status" value="2"/>
</dbReference>
<dbReference type="InterPro" id="IPR013180">
    <property type="entry name" value="CTNNBL1_N"/>
</dbReference>
<evidence type="ECO:0000256" key="5">
    <source>
        <dbReference type="ARBA" id="ARBA00022553"/>
    </source>
</evidence>
<dbReference type="GO" id="GO:0010467">
    <property type="term" value="P:gene expression"/>
    <property type="evidence" value="ECO:0007669"/>
    <property type="project" value="UniProtKB-ARBA"/>
</dbReference>